<sequence>MDADHTAPETSHSNYYLSFVGAVGSLLLFLFIIFIAYLPNRPGSVNEDIVENRLNNLATVRAAQKDVATEYAWVNEKEGVVRIPVSQAMKLTAERLGKGEPAFAPAKPKAEAATTE</sequence>
<dbReference type="AlphaFoldDB" id="A0AAQ3LCR1"/>
<keyword evidence="1" id="KW-0472">Membrane</keyword>
<feature type="transmembrane region" description="Helical" evidence="1">
    <location>
        <begin position="15"/>
        <end position="38"/>
    </location>
</feature>
<dbReference type="EMBL" id="CP136920">
    <property type="protein sequence ID" value="WOO43649.1"/>
    <property type="molecule type" value="Genomic_DNA"/>
</dbReference>
<protein>
    <submittedName>
        <fullName evidence="2">Uncharacterized protein</fullName>
    </submittedName>
</protein>
<dbReference type="Proteomes" id="UP001304300">
    <property type="component" value="Chromosome"/>
</dbReference>
<keyword evidence="1" id="KW-1133">Transmembrane helix</keyword>
<dbReference type="RefSeq" id="WP_317836228.1">
    <property type="nucleotide sequence ID" value="NZ_CP136920.1"/>
</dbReference>
<name>A0AAQ3LCR1_9BACT</name>
<evidence type="ECO:0000256" key="1">
    <source>
        <dbReference type="SAM" id="Phobius"/>
    </source>
</evidence>
<gene>
    <name evidence="2" type="ORF">RZN69_11165</name>
</gene>
<keyword evidence="1" id="KW-0812">Transmembrane</keyword>
<evidence type="ECO:0000313" key="3">
    <source>
        <dbReference type="Proteomes" id="UP001304300"/>
    </source>
</evidence>
<organism evidence="2 3">
    <name type="scientific">Rubellicoccus peritrichatus</name>
    <dbReference type="NCBI Taxonomy" id="3080537"/>
    <lineage>
        <taxon>Bacteria</taxon>
        <taxon>Pseudomonadati</taxon>
        <taxon>Verrucomicrobiota</taxon>
        <taxon>Opitutia</taxon>
        <taxon>Puniceicoccales</taxon>
        <taxon>Cerasicoccaceae</taxon>
        <taxon>Rubellicoccus</taxon>
    </lineage>
</organism>
<reference evidence="2 3" key="1">
    <citation type="submission" date="2023-10" db="EMBL/GenBank/DDBJ databases">
        <title>Rubellicoccus peritrichatus gen. nov., sp. nov., isolated from an algae of coral reef tank.</title>
        <authorList>
            <person name="Luo J."/>
        </authorList>
    </citation>
    <scope>NUCLEOTIDE SEQUENCE [LARGE SCALE GENOMIC DNA]</scope>
    <source>
        <strain evidence="2 3">CR14</strain>
    </source>
</reference>
<accession>A0AAQ3LCR1</accession>
<proteinExistence type="predicted"/>
<dbReference type="KEGG" id="puo:RZN69_11165"/>
<keyword evidence="3" id="KW-1185">Reference proteome</keyword>
<evidence type="ECO:0000313" key="2">
    <source>
        <dbReference type="EMBL" id="WOO43649.1"/>
    </source>
</evidence>